<sequence>MLVLPPIRLCSHSLTTRPQRRSLPSGTHLSSRYASLSSLGLHKAKSKKPDSGQGHRVALFWDYENIPVPSTPANVRGLIVQQLCQLARKYGRVDVLRLYTGIWSANSEKNTLLRKAMHAEGMELVMCEHGGLRQVVDTKIMADIDAYTRLFPPPATIIIVSGDKDYLPTVSELIRKQFQVVVVCPKTAQPRFTAIQNCKTRRWPEDLAKA</sequence>
<gene>
    <name evidence="2" type="ORF">LAESUDRAFT_687938</name>
</gene>
<organism evidence="2 3">
    <name type="scientific">Laetiporus sulphureus 93-53</name>
    <dbReference type="NCBI Taxonomy" id="1314785"/>
    <lineage>
        <taxon>Eukaryota</taxon>
        <taxon>Fungi</taxon>
        <taxon>Dikarya</taxon>
        <taxon>Basidiomycota</taxon>
        <taxon>Agaricomycotina</taxon>
        <taxon>Agaricomycetes</taxon>
        <taxon>Polyporales</taxon>
        <taxon>Laetiporus</taxon>
    </lineage>
</organism>
<evidence type="ECO:0000313" key="2">
    <source>
        <dbReference type="EMBL" id="KZT00631.1"/>
    </source>
</evidence>
<protein>
    <recommendedName>
        <fullName evidence="1">NYN domain-containing protein</fullName>
    </recommendedName>
</protein>
<dbReference type="InterPro" id="IPR021139">
    <property type="entry name" value="NYN"/>
</dbReference>
<reference evidence="2 3" key="1">
    <citation type="journal article" date="2016" name="Mol. Biol. Evol.">
        <title>Comparative Genomics of Early-Diverging Mushroom-Forming Fungi Provides Insights into the Origins of Lignocellulose Decay Capabilities.</title>
        <authorList>
            <person name="Nagy L.G."/>
            <person name="Riley R."/>
            <person name="Tritt A."/>
            <person name="Adam C."/>
            <person name="Daum C."/>
            <person name="Floudas D."/>
            <person name="Sun H."/>
            <person name="Yadav J.S."/>
            <person name="Pangilinan J."/>
            <person name="Larsson K.H."/>
            <person name="Matsuura K."/>
            <person name="Barry K."/>
            <person name="Labutti K."/>
            <person name="Kuo R."/>
            <person name="Ohm R.A."/>
            <person name="Bhattacharya S.S."/>
            <person name="Shirouzu T."/>
            <person name="Yoshinaga Y."/>
            <person name="Martin F.M."/>
            <person name="Grigoriev I.V."/>
            <person name="Hibbett D.S."/>
        </authorList>
    </citation>
    <scope>NUCLEOTIDE SEQUENCE [LARGE SCALE GENOMIC DNA]</scope>
    <source>
        <strain evidence="2 3">93-53</strain>
    </source>
</reference>
<dbReference type="AlphaFoldDB" id="A0A165BAP9"/>
<dbReference type="Gene3D" id="3.40.50.1010">
    <property type="entry name" value="5'-nuclease"/>
    <property type="match status" value="1"/>
</dbReference>
<keyword evidence="3" id="KW-1185">Reference proteome</keyword>
<name>A0A165BAP9_9APHY</name>
<evidence type="ECO:0000259" key="1">
    <source>
        <dbReference type="Pfam" id="PF01936"/>
    </source>
</evidence>
<proteinExistence type="predicted"/>
<dbReference type="OrthoDB" id="549353at2759"/>
<dbReference type="GO" id="GO:0004540">
    <property type="term" value="F:RNA nuclease activity"/>
    <property type="evidence" value="ECO:0007669"/>
    <property type="project" value="InterPro"/>
</dbReference>
<dbReference type="STRING" id="1314785.A0A165BAP9"/>
<accession>A0A165BAP9</accession>
<feature type="domain" description="NYN" evidence="1">
    <location>
        <begin position="56"/>
        <end position="189"/>
    </location>
</feature>
<dbReference type="Pfam" id="PF01936">
    <property type="entry name" value="NYN"/>
    <property type="match status" value="1"/>
</dbReference>
<evidence type="ECO:0000313" key="3">
    <source>
        <dbReference type="Proteomes" id="UP000076871"/>
    </source>
</evidence>
<dbReference type="RefSeq" id="XP_040758371.1">
    <property type="nucleotide sequence ID" value="XM_040905973.1"/>
</dbReference>
<dbReference type="EMBL" id="KV427681">
    <property type="protein sequence ID" value="KZT00631.1"/>
    <property type="molecule type" value="Genomic_DNA"/>
</dbReference>
<dbReference type="GeneID" id="63823002"/>
<dbReference type="InParanoid" id="A0A165BAP9"/>
<dbReference type="Proteomes" id="UP000076871">
    <property type="component" value="Unassembled WGS sequence"/>
</dbReference>